<keyword evidence="10" id="KW-1185">Reference proteome</keyword>
<evidence type="ECO:0000256" key="1">
    <source>
        <dbReference type="ARBA" id="ARBA00004651"/>
    </source>
</evidence>
<accession>G2GXK6</accession>
<feature type="transmembrane region" description="Helical" evidence="8">
    <location>
        <begin position="110"/>
        <end position="132"/>
    </location>
</feature>
<protein>
    <submittedName>
        <fullName evidence="9">ABC-type cobalamin transport system, permease component</fullName>
    </submittedName>
</protein>
<name>G2GXK6_9ENTR</name>
<dbReference type="PANTHER" id="PTHR30472">
    <property type="entry name" value="FERRIC ENTEROBACTIN TRANSPORT SYSTEM PERMEASE PROTEIN"/>
    <property type="match status" value="1"/>
</dbReference>
<evidence type="ECO:0000313" key="9">
    <source>
        <dbReference type="EMBL" id="EGY29526.1"/>
    </source>
</evidence>
<dbReference type="EMBL" id="AGCA01000107">
    <property type="protein sequence ID" value="EGY29526.1"/>
    <property type="molecule type" value="Genomic_DNA"/>
</dbReference>
<dbReference type="SUPFAM" id="SSF81345">
    <property type="entry name" value="ABC transporter involved in vitamin B12 uptake, BtuC"/>
    <property type="match status" value="1"/>
</dbReference>
<evidence type="ECO:0000313" key="10">
    <source>
        <dbReference type="Proteomes" id="UP000004116"/>
    </source>
</evidence>
<comment type="caution">
    <text evidence="9">The sequence shown here is derived from an EMBL/GenBank/DDBJ whole genome shotgun (WGS) entry which is preliminary data.</text>
</comment>
<dbReference type="InterPro" id="IPR000522">
    <property type="entry name" value="ABC_transptr_permease_BtuC"/>
</dbReference>
<dbReference type="AlphaFoldDB" id="G2GXK6"/>
<feature type="transmembrane region" description="Helical" evidence="8">
    <location>
        <begin position="69"/>
        <end position="98"/>
    </location>
</feature>
<feature type="transmembrane region" description="Helical" evidence="8">
    <location>
        <begin position="138"/>
        <end position="157"/>
    </location>
</feature>
<reference evidence="9 10" key="1">
    <citation type="journal article" date="2012" name="Genome Res.">
        <title>Genomic basis of endosymbiont-conferred protection against an insect parasitoid.</title>
        <authorList>
            <person name="Hansen A.K."/>
            <person name="Vorburger C."/>
            <person name="Moran N.A."/>
        </authorList>
    </citation>
    <scope>NUCLEOTIDE SEQUENCE [LARGE SCALE GENOMIC DNA]</scope>
    <source>
        <strain evidence="10">R5.15</strain>
    </source>
</reference>
<organism evidence="9 10">
    <name type="scientific">Candidatus Regiella insecticola 5.15</name>
    <dbReference type="NCBI Taxonomy" id="1005043"/>
    <lineage>
        <taxon>Bacteria</taxon>
        <taxon>Pseudomonadati</taxon>
        <taxon>Pseudomonadota</taxon>
        <taxon>Gammaproteobacteria</taxon>
        <taxon>Enterobacterales</taxon>
        <taxon>Enterobacteriaceae</taxon>
        <taxon>aphid secondary symbionts</taxon>
        <taxon>Candidatus Regiella</taxon>
    </lineage>
</organism>
<comment type="subcellular location">
    <subcellularLocation>
        <location evidence="1">Cell membrane</location>
        <topology evidence="1">Multi-pass membrane protein</topology>
    </subcellularLocation>
</comment>
<evidence type="ECO:0000256" key="7">
    <source>
        <dbReference type="ARBA" id="ARBA00023136"/>
    </source>
</evidence>
<evidence type="ECO:0000256" key="2">
    <source>
        <dbReference type="ARBA" id="ARBA00007935"/>
    </source>
</evidence>
<dbReference type="Gene3D" id="1.10.3470.10">
    <property type="entry name" value="ABC transporter involved in vitamin B12 uptake, BtuC"/>
    <property type="match status" value="1"/>
</dbReference>
<evidence type="ECO:0000256" key="8">
    <source>
        <dbReference type="SAM" id="Phobius"/>
    </source>
</evidence>
<dbReference type="Proteomes" id="UP000004116">
    <property type="component" value="Unassembled WGS sequence"/>
</dbReference>
<evidence type="ECO:0000256" key="6">
    <source>
        <dbReference type="ARBA" id="ARBA00022989"/>
    </source>
</evidence>
<gene>
    <name evidence="9" type="ORF">Rin_00004980</name>
</gene>
<dbReference type="InterPro" id="IPR037294">
    <property type="entry name" value="ABC_BtuC-like"/>
</dbReference>
<keyword evidence="3" id="KW-0813">Transport</keyword>
<comment type="similarity">
    <text evidence="2">Belongs to the binding-protein-dependent transport system permease family. FecCD subfamily.</text>
</comment>
<keyword evidence="4" id="KW-1003">Cell membrane</keyword>
<dbReference type="Pfam" id="PF01032">
    <property type="entry name" value="FecCD"/>
    <property type="match status" value="1"/>
</dbReference>
<dbReference type="GO" id="GO:0015889">
    <property type="term" value="P:cobalamin transport"/>
    <property type="evidence" value="ECO:0007669"/>
    <property type="project" value="TreeGrafter"/>
</dbReference>
<sequence>MQQQSGFTSADVLDDGRIWRYRLAATRVGIGIVADHRRLCCQGERVNFIALGEQQARQLGLAYRLWRNLLILAIGWLVGISVALAGVIGFIGFVIPHLLRLSGLTDQRRLLLGCALAGSTVLLLADVVARMVLSSAEIPIGVVTATLGAPVFIGLLMRRQTT</sequence>
<dbReference type="GO" id="GO:0005886">
    <property type="term" value="C:plasma membrane"/>
    <property type="evidence" value="ECO:0007669"/>
    <property type="project" value="UniProtKB-SubCell"/>
</dbReference>
<evidence type="ECO:0000256" key="4">
    <source>
        <dbReference type="ARBA" id="ARBA00022475"/>
    </source>
</evidence>
<proteinExistence type="inferred from homology"/>
<dbReference type="GO" id="GO:0022857">
    <property type="term" value="F:transmembrane transporter activity"/>
    <property type="evidence" value="ECO:0007669"/>
    <property type="project" value="InterPro"/>
</dbReference>
<dbReference type="PANTHER" id="PTHR30472:SF29">
    <property type="entry name" value="VITAMIN B12 IMPORT SYSTEM PERMEASE PROTEIN BTUC"/>
    <property type="match status" value="1"/>
</dbReference>
<keyword evidence="7 8" id="KW-0472">Membrane</keyword>
<evidence type="ECO:0000256" key="3">
    <source>
        <dbReference type="ARBA" id="ARBA00022448"/>
    </source>
</evidence>
<keyword evidence="6 8" id="KW-1133">Transmembrane helix</keyword>
<keyword evidence="5 8" id="KW-0812">Transmembrane</keyword>
<evidence type="ECO:0000256" key="5">
    <source>
        <dbReference type="ARBA" id="ARBA00022692"/>
    </source>
</evidence>
<dbReference type="PATRIC" id="fig|1005043.3.peg.463"/>